<dbReference type="Proteomes" id="UP001187192">
    <property type="component" value="Unassembled WGS sequence"/>
</dbReference>
<gene>
    <name evidence="2" type="ORF">TIFTF001_021214</name>
</gene>
<comment type="caution">
    <text evidence="2">The sequence shown here is derived from an EMBL/GenBank/DDBJ whole genome shotgun (WGS) entry which is preliminary data.</text>
</comment>
<dbReference type="EMBL" id="BTGU01000040">
    <property type="protein sequence ID" value="GMN52056.1"/>
    <property type="molecule type" value="Genomic_DNA"/>
</dbReference>
<keyword evidence="3" id="KW-1185">Reference proteome</keyword>
<feature type="compositionally biased region" description="Basic residues" evidence="1">
    <location>
        <begin position="103"/>
        <end position="118"/>
    </location>
</feature>
<accession>A0AA88AYP4</accession>
<proteinExistence type="predicted"/>
<feature type="compositionally biased region" description="Basic and acidic residues" evidence="1">
    <location>
        <begin position="44"/>
        <end position="102"/>
    </location>
</feature>
<organism evidence="2 3">
    <name type="scientific">Ficus carica</name>
    <name type="common">Common fig</name>
    <dbReference type="NCBI Taxonomy" id="3494"/>
    <lineage>
        <taxon>Eukaryota</taxon>
        <taxon>Viridiplantae</taxon>
        <taxon>Streptophyta</taxon>
        <taxon>Embryophyta</taxon>
        <taxon>Tracheophyta</taxon>
        <taxon>Spermatophyta</taxon>
        <taxon>Magnoliopsida</taxon>
        <taxon>eudicotyledons</taxon>
        <taxon>Gunneridae</taxon>
        <taxon>Pentapetalae</taxon>
        <taxon>rosids</taxon>
        <taxon>fabids</taxon>
        <taxon>Rosales</taxon>
        <taxon>Moraceae</taxon>
        <taxon>Ficeae</taxon>
        <taxon>Ficus</taxon>
    </lineage>
</organism>
<protein>
    <submittedName>
        <fullName evidence="2">Uncharacterized protein</fullName>
    </submittedName>
</protein>
<evidence type="ECO:0000313" key="2">
    <source>
        <dbReference type="EMBL" id="GMN52056.1"/>
    </source>
</evidence>
<evidence type="ECO:0000313" key="3">
    <source>
        <dbReference type="Proteomes" id="UP001187192"/>
    </source>
</evidence>
<feature type="compositionally biased region" description="Basic and acidic residues" evidence="1">
    <location>
        <begin position="16"/>
        <end position="27"/>
    </location>
</feature>
<dbReference type="AlphaFoldDB" id="A0AA88AYP4"/>
<name>A0AA88AYP4_FICCA</name>
<evidence type="ECO:0000256" key="1">
    <source>
        <dbReference type="SAM" id="MobiDB-lite"/>
    </source>
</evidence>
<reference evidence="2" key="1">
    <citation type="submission" date="2023-07" db="EMBL/GenBank/DDBJ databases">
        <title>draft genome sequence of fig (Ficus carica).</title>
        <authorList>
            <person name="Takahashi T."/>
            <person name="Nishimura K."/>
        </authorList>
    </citation>
    <scope>NUCLEOTIDE SEQUENCE</scope>
</reference>
<sequence>MDSTVNMEEISVKSCGENKRSTSEQQRKRGRPKKDNSTSTSTSTKDELNNNDVKKSKHQLPDHDESKEALADTSTSRDERSEKNVVDHQDHADVVPNRFDHVSKRRRRRKGMPRRAAV</sequence>
<dbReference type="Gramene" id="FCD_00024969-RA">
    <property type="protein sequence ID" value="FCD_00024969-RA:cds"/>
    <property type="gene ID" value="FCD_00024969"/>
</dbReference>
<feature type="region of interest" description="Disordered" evidence="1">
    <location>
        <begin position="1"/>
        <end position="118"/>
    </location>
</feature>